<dbReference type="GO" id="GO:0046872">
    <property type="term" value="F:metal ion binding"/>
    <property type="evidence" value="ECO:0007669"/>
    <property type="project" value="UniProtKB-KW"/>
</dbReference>
<gene>
    <name evidence="12" type="primary">rnhA</name>
    <name evidence="12" type="ORF">Cspa_c38880</name>
</gene>
<dbReference type="EC" id="3.1.26.4" evidence="5"/>
<keyword evidence="9 12" id="KW-0378">Hydrolase</keyword>
<evidence type="ECO:0000256" key="8">
    <source>
        <dbReference type="ARBA" id="ARBA00022759"/>
    </source>
</evidence>
<comment type="cofactor">
    <cofactor evidence="2">
        <name>Mg(2+)</name>
        <dbReference type="ChEBI" id="CHEBI:18420"/>
    </cofactor>
</comment>
<dbReference type="InterPro" id="IPR002156">
    <property type="entry name" value="RNaseH_domain"/>
</dbReference>
<dbReference type="GO" id="GO:0003676">
    <property type="term" value="F:nucleic acid binding"/>
    <property type="evidence" value="ECO:0007669"/>
    <property type="project" value="InterPro"/>
</dbReference>
<evidence type="ECO:0000313" key="13">
    <source>
        <dbReference type="Proteomes" id="UP000011728"/>
    </source>
</evidence>
<keyword evidence="10" id="KW-0460">Magnesium</keyword>
<evidence type="ECO:0000256" key="10">
    <source>
        <dbReference type="ARBA" id="ARBA00022842"/>
    </source>
</evidence>
<name>M1MN65_9CLOT</name>
<evidence type="ECO:0000256" key="7">
    <source>
        <dbReference type="ARBA" id="ARBA00022723"/>
    </source>
</evidence>
<dbReference type="KEGG" id="csr:Cspa_c38880"/>
<reference evidence="12 13" key="1">
    <citation type="submission" date="2013-02" db="EMBL/GenBank/DDBJ databases">
        <title>Genome sequence of Clostridium saccharoperbutylacetonicum N1-4(HMT).</title>
        <authorList>
            <person name="Poehlein A."/>
            <person name="Daniel R."/>
        </authorList>
    </citation>
    <scope>NUCLEOTIDE SEQUENCE [LARGE SCALE GENOMIC DNA]</scope>
    <source>
        <strain evidence="13">N1-4(HMT)</strain>
    </source>
</reference>
<dbReference type="eggNOG" id="COG0328">
    <property type="taxonomic scope" value="Bacteria"/>
</dbReference>
<dbReference type="CDD" id="cd09278">
    <property type="entry name" value="RNase_HI_prokaryote_like"/>
    <property type="match status" value="1"/>
</dbReference>
<dbReference type="PATRIC" id="fig|931276.5.peg.3921"/>
<dbReference type="InterPro" id="IPR036397">
    <property type="entry name" value="RNaseH_sf"/>
</dbReference>
<dbReference type="InterPro" id="IPR012337">
    <property type="entry name" value="RNaseH-like_sf"/>
</dbReference>
<protein>
    <recommendedName>
        <fullName evidence="5">ribonuclease H</fullName>
        <ecNumber evidence="5">3.1.26.4</ecNumber>
    </recommendedName>
</protein>
<dbReference type="RefSeq" id="WP_015393961.1">
    <property type="nucleotide sequence ID" value="NC_020291.1"/>
</dbReference>
<comment type="similarity">
    <text evidence="3">Belongs to the RNase H family.</text>
</comment>
<dbReference type="Pfam" id="PF00075">
    <property type="entry name" value="RNase_H"/>
    <property type="match status" value="1"/>
</dbReference>
<keyword evidence="13" id="KW-1185">Reference proteome</keyword>
<dbReference type="GO" id="GO:0043137">
    <property type="term" value="P:DNA replication, removal of RNA primer"/>
    <property type="evidence" value="ECO:0007669"/>
    <property type="project" value="TreeGrafter"/>
</dbReference>
<dbReference type="Proteomes" id="UP000011728">
    <property type="component" value="Chromosome"/>
</dbReference>
<feature type="domain" description="RNase H type-1" evidence="11">
    <location>
        <begin position="117"/>
        <end position="259"/>
    </location>
</feature>
<dbReference type="HOGENOM" id="CLU_1068352_0_0_9"/>
<keyword evidence="7" id="KW-0479">Metal-binding</keyword>
<dbReference type="EMBL" id="CP004121">
    <property type="protein sequence ID" value="AGF57648.1"/>
    <property type="molecule type" value="Genomic_DNA"/>
</dbReference>
<evidence type="ECO:0000256" key="9">
    <source>
        <dbReference type="ARBA" id="ARBA00022801"/>
    </source>
</evidence>
<comment type="subunit">
    <text evidence="4">Monomer.</text>
</comment>
<evidence type="ECO:0000256" key="6">
    <source>
        <dbReference type="ARBA" id="ARBA00022722"/>
    </source>
</evidence>
<evidence type="ECO:0000259" key="11">
    <source>
        <dbReference type="PROSITE" id="PS50879"/>
    </source>
</evidence>
<sequence length="263" mass="31064">MKMILFTMEIIDAKDDNYKIKISRDLESSVIEFNTIKKELQFLSDNILTDYLKINEYQLRKMLHNKRRDTYFVGFAVKFVLSDGKDVAAFNDRSKILVLDKRNNNYKSYAIEEHKVDKKIYKIFTDASYLEKKEYGGYAFIIEDLEGKYNLYTEKVDKIGSCQAELEAAIKALKILKDIKRLRIITDSQYVRKGLTEWLPIWKFNGFKTVNGEPPKNIEKWLSFDEACNDKYIEFQWVKGHSDHFENSLCDMYARKAAKELSR</sequence>
<evidence type="ECO:0000256" key="5">
    <source>
        <dbReference type="ARBA" id="ARBA00012180"/>
    </source>
</evidence>
<evidence type="ECO:0000256" key="3">
    <source>
        <dbReference type="ARBA" id="ARBA00005300"/>
    </source>
</evidence>
<evidence type="ECO:0000256" key="2">
    <source>
        <dbReference type="ARBA" id="ARBA00001946"/>
    </source>
</evidence>
<dbReference type="InterPro" id="IPR050092">
    <property type="entry name" value="RNase_H"/>
</dbReference>
<dbReference type="PANTHER" id="PTHR10642">
    <property type="entry name" value="RIBONUCLEASE H1"/>
    <property type="match status" value="1"/>
</dbReference>
<evidence type="ECO:0000313" key="12">
    <source>
        <dbReference type="EMBL" id="AGF57648.1"/>
    </source>
</evidence>
<evidence type="ECO:0000256" key="1">
    <source>
        <dbReference type="ARBA" id="ARBA00000077"/>
    </source>
</evidence>
<dbReference type="PROSITE" id="PS50879">
    <property type="entry name" value="RNASE_H_1"/>
    <property type="match status" value="1"/>
</dbReference>
<evidence type="ECO:0000256" key="4">
    <source>
        <dbReference type="ARBA" id="ARBA00011245"/>
    </source>
</evidence>
<dbReference type="PANTHER" id="PTHR10642:SF26">
    <property type="entry name" value="RIBONUCLEASE H1"/>
    <property type="match status" value="1"/>
</dbReference>
<accession>M1MN65</accession>
<organism evidence="12 13">
    <name type="scientific">Clostridium saccharoperbutylacetonicum N1-4(HMT)</name>
    <dbReference type="NCBI Taxonomy" id="931276"/>
    <lineage>
        <taxon>Bacteria</taxon>
        <taxon>Bacillati</taxon>
        <taxon>Bacillota</taxon>
        <taxon>Clostridia</taxon>
        <taxon>Eubacteriales</taxon>
        <taxon>Clostridiaceae</taxon>
        <taxon>Clostridium</taxon>
    </lineage>
</organism>
<dbReference type="STRING" id="36745.CLSAP_36630"/>
<keyword evidence="8" id="KW-0255">Endonuclease</keyword>
<keyword evidence="6" id="KW-0540">Nuclease</keyword>
<dbReference type="SUPFAM" id="SSF53098">
    <property type="entry name" value="Ribonuclease H-like"/>
    <property type="match status" value="1"/>
</dbReference>
<comment type="catalytic activity">
    <reaction evidence="1">
        <text>Endonucleolytic cleavage to 5'-phosphomonoester.</text>
        <dbReference type="EC" id="3.1.26.4"/>
    </reaction>
</comment>
<dbReference type="OrthoDB" id="7845843at2"/>
<proteinExistence type="inferred from homology"/>
<dbReference type="AlphaFoldDB" id="M1MN65"/>
<dbReference type="Gene3D" id="3.30.420.10">
    <property type="entry name" value="Ribonuclease H-like superfamily/Ribonuclease H"/>
    <property type="match status" value="1"/>
</dbReference>
<dbReference type="GO" id="GO:0004523">
    <property type="term" value="F:RNA-DNA hybrid ribonuclease activity"/>
    <property type="evidence" value="ECO:0007669"/>
    <property type="project" value="UniProtKB-EC"/>
</dbReference>
<dbReference type="InterPro" id="IPR022892">
    <property type="entry name" value="RNaseHI"/>
</dbReference>